<dbReference type="Gene3D" id="3.40.605.10">
    <property type="entry name" value="Aldehyde Dehydrogenase, Chain A, domain 1"/>
    <property type="match status" value="1"/>
</dbReference>
<dbReference type="Gene3D" id="3.40.309.10">
    <property type="entry name" value="Aldehyde Dehydrogenase, Chain A, domain 2"/>
    <property type="match status" value="1"/>
</dbReference>
<dbReference type="PANTHER" id="PTHR11063:SF8">
    <property type="entry name" value="DELTA-1-PYRROLINE-5-CARBOXYLATE SYNTHASE"/>
    <property type="match status" value="1"/>
</dbReference>
<keyword evidence="7" id="KW-0963">Cytoplasm</keyword>
<comment type="subcellular location">
    <subcellularLocation>
        <location evidence="7">Cytoplasm</location>
    </subcellularLocation>
</comment>
<dbReference type="InterPro" id="IPR000965">
    <property type="entry name" value="GPR_dom"/>
</dbReference>
<dbReference type="InterPro" id="IPR016162">
    <property type="entry name" value="Ald_DH_N"/>
</dbReference>
<accession>A0A8E2BD65</accession>
<evidence type="ECO:0000256" key="7">
    <source>
        <dbReference type="HAMAP-Rule" id="MF_00412"/>
    </source>
</evidence>
<keyword evidence="3 7" id="KW-0641">Proline biosynthesis</keyword>
<evidence type="ECO:0000256" key="6">
    <source>
        <dbReference type="ARBA" id="ARBA00049024"/>
    </source>
</evidence>
<comment type="function">
    <text evidence="7">Catalyzes the NADPH-dependent reduction of L-glutamate 5-phosphate into L-glutamate 5-semialdehyde and phosphate. The product spontaneously undergoes cyclization to form 1-pyrroline-5-carboxylate.</text>
</comment>
<dbReference type="InterPro" id="IPR016163">
    <property type="entry name" value="Ald_DH_C"/>
</dbReference>
<dbReference type="EC" id="1.2.1.41" evidence="7"/>
<dbReference type="GO" id="GO:0005737">
    <property type="term" value="C:cytoplasm"/>
    <property type="evidence" value="ECO:0007669"/>
    <property type="project" value="UniProtKB-SubCell"/>
</dbReference>
<evidence type="ECO:0000256" key="4">
    <source>
        <dbReference type="ARBA" id="ARBA00022857"/>
    </source>
</evidence>
<gene>
    <name evidence="7" type="primary">proA</name>
    <name evidence="9" type="ORF">HNQ96_001363</name>
</gene>
<keyword evidence="5 7" id="KW-0560">Oxidoreductase</keyword>
<dbReference type="Proteomes" id="UP000532373">
    <property type="component" value="Unassembled WGS sequence"/>
</dbReference>
<dbReference type="HAMAP" id="MF_00412">
    <property type="entry name" value="ProA"/>
    <property type="match status" value="1"/>
</dbReference>
<keyword evidence="2 7" id="KW-0028">Amino-acid biosynthesis</keyword>
<dbReference type="InterPro" id="IPR012134">
    <property type="entry name" value="Glu-5-SA_DH"/>
</dbReference>
<keyword evidence="4 7" id="KW-0521">NADP</keyword>
<comment type="catalytic activity">
    <reaction evidence="6 7">
        <text>L-glutamate 5-semialdehyde + phosphate + NADP(+) = L-glutamyl 5-phosphate + NADPH + H(+)</text>
        <dbReference type="Rhea" id="RHEA:19541"/>
        <dbReference type="ChEBI" id="CHEBI:15378"/>
        <dbReference type="ChEBI" id="CHEBI:43474"/>
        <dbReference type="ChEBI" id="CHEBI:57783"/>
        <dbReference type="ChEBI" id="CHEBI:58066"/>
        <dbReference type="ChEBI" id="CHEBI:58274"/>
        <dbReference type="ChEBI" id="CHEBI:58349"/>
        <dbReference type="EC" id="1.2.1.41"/>
    </reaction>
</comment>
<comment type="similarity">
    <text evidence="7">Belongs to the gamma-glutamyl phosphate reductase family.</text>
</comment>
<dbReference type="PROSITE" id="PS01223">
    <property type="entry name" value="PROA"/>
    <property type="match status" value="1"/>
</dbReference>
<dbReference type="Pfam" id="PF00171">
    <property type="entry name" value="Aldedh"/>
    <property type="match status" value="1"/>
</dbReference>
<dbReference type="PIRSF" id="PIRSF000151">
    <property type="entry name" value="GPR"/>
    <property type="match status" value="1"/>
</dbReference>
<evidence type="ECO:0000256" key="1">
    <source>
        <dbReference type="ARBA" id="ARBA00004985"/>
    </source>
</evidence>
<evidence type="ECO:0000256" key="5">
    <source>
        <dbReference type="ARBA" id="ARBA00023002"/>
    </source>
</evidence>
<dbReference type="InterPro" id="IPR015590">
    <property type="entry name" value="Aldehyde_DH_dom"/>
</dbReference>
<evidence type="ECO:0000313" key="10">
    <source>
        <dbReference type="Proteomes" id="UP000532373"/>
    </source>
</evidence>
<dbReference type="SUPFAM" id="SSF53720">
    <property type="entry name" value="ALDH-like"/>
    <property type="match status" value="1"/>
</dbReference>
<evidence type="ECO:0000313" key="9">
    <source>
        <dbReference type="EMBL" id="MBB6465505.1"/>
    </source>
</evidence>
<feature type="domain" description="Aldehyde dehydrogenase" evidence="8">
    <location>
        <begin position="12"/>
        <end position="302"/>
    </location>
</feature>
<organism evidence="9 10">
    <name type="scientific">Aminobacter carboxidus</name>
    <dbReference type="NCBI Taxonomy" id="376165"/>
    <lineage>
        <taxon>Bacteria</taxon>
        <taxon>Pseudomonadati</taxon>
        <taxon>Pseudomonadota</taxon>
        <taxon>Alphaproteobacteria</taxon>
        <taxon>Hyphomicrobiales</taxon>
        <taxon>Phyllobacteriaceae</taxon>
        <taxon>Aminobacter</taxon>
    </lineage>
</organism>
<proteinExistence type="inferred from homology"/>
<dbReference type="PANTHER" id="PTHR11063">
    <property type="entry name" value="GLUTAMATE SEMIALDEHYDE DEHYDROGENASE"/>
    <property type="match status" value="1"/>
</dbReference>
<dbReference type="FunFam" id="3.40.309.10:FF:000006">
    <property type="entry name" value="Gamma-glutamyl phosphate reductase"/>
    <property type="match status" value="1"/>
</dbReference>
<dbReference type="NCBIfam" id="TIGR00407">
    <property type="entry name" value="proA"/>
    <property type="match status" value="1"/>
</dbReference>
<dbReference type="InterPro" id="IPR020593">
    <property type="entry name" value="G-glutamylP_reductase_CS"/>
</dbReference>
<sequence>MLKAHEKSHEDTARLMADIGRKARAAARPLAIASAERKHAALIGMAEAILHREHEILDANAIDVKNGEEAGLSGSFMDRLKLTSGRIRDMADGIRAIADLRDPVGEVIAAWDRPNGLHIERVRTPLGVIGVIYESRPNVTADAGALCLKAGNPVILRGGSDSLNSSLAIHACLVEGLKSANLPKDAIQLVPVADRAAVGEMLKGLSGNLDVIIPRGGKSLVERVQTEARVPVFAHLEGICHLYIDKSAELDMAVGITVNAKMRRTGICGAAETLLVDRAVASTHLVPVLEALRKAGCEIHADEDVLAAFADAKPATDADWVTEYLDATISVKLVDGVSGAIEHIEKFSSHHTEAIVAEDAKAVERFFNEIDSAILLHNASTQFADGGEFGMGAEIGIATGKMHARGPVGVEQLTSFKYRVRGNGQLRP</sequence>
<dbReference type="EMBL" id="JACHGI010000002">
    <property type="protein sequence ID" value="MBB6465505.1"/>
    <property type="molecule type" value="Genomic_DNA"/>
</dbReference>
<dbReference type="GO" id="GO:0050661">
    <property type="term" value="F:NADP binding"/>
    <property type="evidence" value="ECO:0007669"/>
    <property type="project" value="InterPro"/>
</dbReference>
<dbReference type="InterPro" id="IPR016161">
    <property type="entry name" value="Ald_DH/histidinol_DH"/>
</dbReference>
<dbReference type="RefSeq" id="WP_184768030.1">
    <property type="nucleotide sequence ID" value="NZ_JACHGI010000002.1"/>
</dbReference>
<dbReference type="AlphaFoldDB" id="A0A8E2BD65"/>
<dbReference type="CDD" id="cd07079">
    <property type="entry name" value="ALDH_F18-19_ProA-GPR"/>
    <property type="match status" value="1"/>
</dbReference>
<name>A0A8E2BD65_9HYPH</name>
<comment type="pathway">
    <text evidence="1 7">Amino-acid biosynthesis; L-proline biosynthesis; L-glutamate 5-semialdehyde from L-glutamate: step 2/2.</text>
</comment>
<dbReference type="UniPathway" id="UPA00098">
    <property type="reaction ID" value="UER00360"/>
</dbReference>
<dbReference type="GO" id="GO:0055129">
    <property type="term" value="P:L-proline biosynthetic process"/>
    <property type="evidence" value="ECO:0007669"/>
    <property type="project" value="UniProtKB-UniRule"/>
</dbReference>
<comment type="caution">
    <text evidence="9">The sequence shown here is derived from an EMBL/GenBank/DDBJ whole genome shotgun (WGS) entry which is preliminary data.</text>
</comment>
<dbReference type="NCBIfam" id="NF001221">
    <property type="entry name" value="PRK00197.1"/>
    <property type="match status" value="1"/>
</dbReference>
<reference evidence="9 10" key="1">
    <citation type="submission" date="2020-08" db="EMBL/GenBank/DDBJ databases">
        <title>Genomic Encyclopedia of Type Strains, Phase IV (KMG-IV): sequencing the most valuable type-strain genomes for metagenomic binning, comparative biology and taxonomic classification.</title>
        <authorList>
            <person name="Goeker M."/>
        </authorList>
    </citation>
    <scope>NUCLEOTIDE SEQUENCE [LARGE SCALE GENOMIC DNA]</scope>
    <source>
        <strain evidence="9 10">DSM 17454</strain>
    </source>
</reference>
<protein>
    <recommendedName>
        <fullName evidence="7">Gamma-glutamyl phosphate reductase</fullName>
        <shortName evidence="7">GPR</shortName>
        <ecNumber evidence="7">1.2.1.41</ecNumber>
    </recommendedName>
    <alternativeName>
        <fullName evidence="7">Glutamate-5-semialdehyde dehydrogenase</fullName>
    </alternativeName>
    <alternativeName>
        <fullName evidence="7">Glutamyl-gamma-semialdehyde dehydrogenase</fullName>
        <shortName evidence="7">GSA dehydrogenase</shortName>
    </alternativeName>
</protein>
<evidence type="ECO:0000256" key="2">
    <source>
        <dbReference type="ARBA" id="ARBA00022605"/>
    </source>
</evidence>
<evidence type="ECO:0000256" key="3">
    <source>
        <dbReference type="ARBA" id="ARBA00022650"/>
    </source>
</evidence>
<dbReference type="GO" id="GO:0004350">
    <property type="term" value="F:glutamate-5-semialdehyde dehydrogenase activity"/>
    <property type="evidence" value="ECO:0007669"/>
    <property type="project" value="UniProtKB-UniRule"/>
</dbReference>
<evidence type="ECO:0000259" key="8">
    <source>
        <dbReference type="Pfam" id="PF00171"/>
    </source>
</evidence>